<keyword evidence="1" id="KW-0812">Transmembrane</keyword>
<sequence>MTSNPSITIGTGAKAAPRSRTAVPALLAALLGVVLVWGVGFSHAEAFHNAAHDTRHSNAFPCH</sequence>
<dbReference type="Proteomes" id="UP001262410">
    <property type="component" value="Unassembled WGS sequence"/>
</dbReference>
<reference evidence="2 3" key="1">
    <citation type="submission" date="2023-07" db="EMBL/GenBank/DDBJ databases">
        <title>Sorghum-associated microbial communities from plants grown in Nebraska, USA.</title>
        <authorList>
            <person name="Schachtman D."/>
        </authorList>
    </citation>
    <scope>NUCLEOTIDE SEQUENCE [LARGE SCALE GENOMIC DNA]</scope>
    <source>
        <strain evidence="2 3">584</strain>
    </source>
</reference>
<keyword evidence="3" id="KW-1185">Reference proteome</keyword>
<proteinExistence type="predicted"/>
<keyword evidence="1" id="KW-1133">Transmembrane helix</keyword>
<evidence type="ECO:0000313" key="3">
    <source>
        <dbReference type="Proteomes" id="UP001262410"/>
    </source>
</evidence>
<evidence type="ECO:0000256" key="1">
    <source>
        <dbReference type="SAM" id="Phobius"/>
    </source>
</evidence>
<comment type="caution">
    <text evidence="2">The sequence shown here is derived from an EMBL/GenBank/DDBJ whole genome shotgun (WGS) entry which is preliminary data.</text>
</comment>
<feature type="transmembrane region" description="Helical" evidence="1">
    <location>
        <begin position="21"/>
        <end position="40"/>
    </location>
</feature>
<dbReference type="InterPro" id="IPR012667">
    <property type="entry name" value="CbtB_put"/>
</dbReference>
<gene>
    <name evidence="2" type="ORF">E9232_002224</name>
</gene>
<dbReference type="Pfam" id="PF09489">
    <property type="entry name" value="CbtB"/>
    <property type="match status" value="1"/>
</dbReference>
<dbReference type="RefSeq" id="WP_309793987.1">
    <property type="nucleotide sequence ID" value="NZ_JAVDPW010000003.1"/>
</dbReference>
<accession>A0ABU1JNZ6</accession>
<organism evidence="2 3">
    <name type="scientific">Inquilinus ginsengisoli</name>
    <dbReference type="NCBI Taxonomy" id="363840"/>
    <lineage>
        <taxon>Bacteria</taxon>
        <taxon>Pseudomonadati</taxon>
        <taxon>Pseudomonadota</taxon>
        <taxon>Alphaproteobacteria</taxon>
        <taxon>Rhodospirillales</taxon>
        <taxon>Rhodospirillaceae</taxon>
        <taxon>Inquilinus</taxon>
    </lineage>
</organism>
<keyword evidence="1" id="KW-0472">Membrane</keyword>
<evidence type="ECO:0000313" key="2">
    <source>
        <dbReference type="EMBL" id="MDR6289709.1"/>
    </source>
</evidence>
<dbReference type="NCBIfam" id="TIGR02459">
    <property type="entry name" value="CbtB"/>
    <property type="match status" value="1"/>
</dbReference>
<name>A0ABU1JNZ6_9PROT</name>
<protein>
    <submittedName>
        <fullName evidence="2">Cobalt transporter subunit CbtB</fullName>
    </submittedName>
</protein>
<dbReference type="EMBL" id="JAVDPW010000003">
    <property type="protein sequence ID" value="MDR6289709.1"/>
    <property type="molecule type" value="Genomic_DNA"/>
</dbReference>